<gene>
    <name evidence="2" type="ORF">A1Q5_18690</name>
</gene>
<keyword evidence="1" id="KW-0732">Signal</keyword>
<dbReference type="EMBL" id="AJYJ02000054">
    <property type="protein sequence ID" value="OEF18979.1"/>
    <property type="molecule type" value="Genomic_DNA"/>
</dbReference>
<keyword evidence="3" id="KW-1185">Reference proteome</keyword>
<feature type="chain" id="PRO_5045697190" evidence="1">
    <location>
        <begin position="19"/>
        <end position="255"/>
    </location>
</feature>
<organism evidence="2 3">
    <name type="scientific">Aliivibrio logei 5S-186</name>
    <dbReference type="NCBI Taxonomy" id="626086"/>
    <lineage>
        <taxon>Bacteria</taxon>
        <taxon>Pseudomonadati</taxon>
        <taxon>Pseudomonadota</taxon>
        <taxon>Gammaproteobacteria</taxon>
        <taxon>Vibrionales</taxon>
        <taxon>Vibrionaceae</taxon>
        <taxon>Aliivibrio</taxon>
    </lineage>
</organism>
<dbReference type="RefSeq" id="WP_017021114.1">
    <property type="nucleotide sequence ID" value="NZ_AJYJ02000054.1"/>
</dbReference>
<accession>A0ABX3AXY3</accession>
<dbReference type="Proteomes" id="UP000095059">
    <property type="component" value="Unassembled WGS sequence"/>
</dbReference>
<evidence type="ECO:0000256" key="1">
    <source>
        <dbReference type="SAM" id="SignalP"/>
    </source>
</evidence>
<comment type="caution">
    <text evidence="2">The sequence shown here is derived from an EMBL/GenBank/DDBJ whole genome shotgun (WGS) entry which is preliminary data.</text>
</comment>
<evidence type="ECO:0000313" key="2">
    <source>
        <dbReference type="EMBL" id="OEF18979.1"/>
    </source>
</evidence>
<name>A0ABX3AXY3_ALILO</name>
<proteinExistence type="predicted"/>
<evidence type="ECO:0000313" key="3">
    <source>
        <dbReference type="Proteomes" id="UP000095059"/>
    </source>
</evidence>
<feature type="signal peptide" evidence="1">
    <location>
        <begin position="1"/>
        <end position="18"/>
    </location>
</feature>
<sequence length="255" mass="28422">MKNLIVLILLITSTNLLAKDNRLSELVIDYQTAKSEYGEFSSQSLRKQRKVQIYSQAKFILFSIKGKCADEIKLRCGSNLKSDRQIVSCLDADRSALSDSCDMELSSFIGSQYFDESFEHNGIKISKGSYFFYQPMNSNMKIVAAVLTKGFRYENVDYKNGRVDFNINGLASANLAHDQVIGGVLYSSDLLAIFFHVNGKVKSGVLAEDTKFGDYIYKASTQITLDEKGNVVMGVLGKDYVILGKNYTGGDFISF</sequence>
<reference evidence="2 3" key="1">
    <citation type="journal article" date="2012" name="Science">
        <title>Ecological populations of bacteria act as socially cohesive units of antibiotic production and resistance.</title>
        <authorList>
            <person name="Cordero O.X."/>
            <person name="Wildschutte H."/>
            <person name="Kirkup B."/>
            <person name="Proehl S."/>
            <person name="Ngo L."/>
            <person name="Hussain F."/>
            <person name="Le Roux F."/>
            <person name="Mincer T."/>
            <person name="Polz M.F."/>
        </authorList>
    </citation>
    <scope>NUCLEOTIDE SEQUENCE [LARGE SCALE GENOMIC DNA]</scope>
    <source>
        <strain evidence="2 3">5S-186</strain>
    </source>
</reference>
<protein>
    <submittedName>
        <fullName evidence="2">Uncharacterized protein</fullName>
    </submittedName>
</protein>